<dbReference type="Proteomes" id="UP000280417">
    <property type="component" value="Unassembled WGS sequence"/>
</dbReference>
<dbReference type="EMBL" id="QMQA01000121">
    <property type="protein sequence ID" value="RLE13034.1"/>
    <property type="molecule type" value="Genomic_DNA"/>
</dbReference>
<evidence type="ECO:0008006" key="3">
    <source>
        <dbReference type="Google" id="ProtNLM"/>
    </source>
</evidence>
<reference evidence="1 2" key="1">
    <citation type="submission" date="2018-06" db="EMBL/GenBank/DDBJ databases">
        <title>Extensive metabolic versatility and redundancy in microbially diverse, dynamic hydrothermal sediments.</title>
        <authorList>
            <person name="Dombrowski N."/>
            <person name="Teske A."/>
            <person name="Baker B.J."/>
        </authorList>
    </citation>
    <scope>NUCLEOTIDE SEQUENCE [LARGE SCALE GENOMIC DNA]</scope>
    <source>
        <strain evidence="1">B3_G15</strain>
    </source>
</reference>
<dbReference type="InterPro" id="IPR007362">
    <property type="entry name" value="DUF429"/>
</dbReference>
<organism evidence="1 2">
    <name type="scientific">Aerophobetes bacterium</name>
    <dbReference type="NCBI Taxonomy" id="2030807"/>
    <lineage>
        <taxon>Bacteria</taxon>
        <taxon>Candidatus Aerophobota</taxon>
    </lineage>
</organism>
<gene>
    <name evidence="1" type="ORF">DRJ04_05055</name>
</gene>
<accession>A0A662DB69</accession>
<protein>
    <recommendedName>
        <fullName evidence="3">DUF429 domain-containing protein</fullName>
    </recommendedName>
</protein>
<comment type="caution">
    <text evidence="1">The sequence shown here is derived from an EMBL/GenBank/DDBJ whole genome shotgun (WGS) entry which is preliminary data.</text>
</comment>
<dbReference type="AlphaFoldDB" id="A0A662DB69"/>
<evidence type="ECO:0000313" key="2">
    <source>
        <dbReference type="Proteomes" id="UP000280417"/>
    </source>
</evidence>
<proteinExistence type="predicted"/>
<evidence type="ECO:0000313" key="1">
    <source>
        <dbReference type="EMBL" id="RLE13034.1"/>
    </source>
</evidence>
<sequence length="198" mass="22384">MSSVKNLSFKFMGLDLAAKIMHPTGWAVIDERATICMEPGEVFSDYEILDKVKVIQPEWIGIDAPLSFPRNKMRSCDKQLRKFGSPALPPVLIASLTRRGMKLYQVLTKKGYKCIEVYPRATQKILGIKTEGKKTAMQWRVSCQEGISRWVGGLSLPKRKVYSSHILDAILCAYTAYCRWKGTYMEIGDEEGKIVVPC</sequence>
<dbReference type="Pfam" id="PF04250">
    <property type="entry name" value="DUF429"/>
    <property type="match status" value="1"/>
</dbReference>
<name>A0A662DB69_UNCAE</name>